<keyword evidence="1 3" id="KW-0853">WD repeat</keyword>
<dbReference type="STRING" id="312017.Q22BK7"/>
<reference evidence="7" key="1">
    <citation type="journal article" date="2006" name="PLoS Biol.">
        <title>Macronuclear genome sequence of the ciliate Tetrahymena thermophila, a model eukaryote.</title>
        <authorList>
            <person name="Eisen J.A."/>
            <person name="Coyne R.S."/>
            <person name="Wu M."/>
            <person name="Wu D."/>
            <person name="Thiagarajan M."/>
            <person name="Wortman J.R."/>
            <person name="Badger J.H."/>
            <person name="Ren Q."/>
            <person name="Amedeo P."/>
            <person name="Jones K.M."/>
            <person name="Tallon L.J."/>
            <person name="Delcher A.L."/>
            <person name="Salzberg S.L."/>
            <person name="Silva J.C."/>
            <person name="Haas B.J."/>
            <person name="Majoros W.H."/>
            <person name="Farzad M."/>
            <person name="Carlton J.M."/>
            <person name="Smith R.K. Jr."/>
            <person name="Garg J."/>
            <person name="Pearlman R.E."/>
            <person name="Karrer K.M."/>
            <person name="Sun L."/>
            <person name="Manning G."/>
            <person name="Elde N.C."/>
            <person name="Turkewitz A.P."/>
            <person name="Asai D.J."/>
            <person name="Wilkes D.E."/>
            <person name="Wang Y."/>
            <person name="Cai H."/>
            <person name="Collins K."/>
            <person name="Stewart B.A."/>
            <person name="Lee S.R."/>
            <person name="Wilamowska K."/>
            <person name="Weinberg Z."/>
            <person name="Ruzzo W.L."/>
            <person name="Wloga D."/>
            <person name="Gaertig J."/>
            <person name="Frankel J."/>
            <person name="Tsao C.-C."/>
            <person name="Gorovsky M.A."/>
            <person name="Keeling P.J."/>
            <person name="Waller R.F."/>
            <person name="Patron N.J."/>
            <person name="Cherry J.M."/>
            <person name="Stover N.A."/>
            <person name="Krieger C.J."/>
            <person name="del Toro C."/>
            <person name="Ryder H.F."/>
            <person name="Williamson S.C."/>
            <person name="Barbeau R.A."/>
            <person name="Hamilton E.P."/>
            <person name="Orias E."/>
        </authorList>
    </citation>
    <scope>NUCLEOTIDE SEQUENCE [LARGE SCALE GENOMIC DNA]</scope>
    <source>
        <strain evidence="7">SB210</strain>
    </source>
</reference>
<keyword evidence="7" id="KW-1185">Reference proteome</keyword>
<evidence type="ECO:0000256" key="5">
    <source>
        <dbReference type="SAM" id="MobiDB-lite"/>
    </source>
</evidence>
<organism evidence="6 7">
    <name type="scientific">Tetrahymena thermophila (strain SB210)</name>
    <dbReference type="NCBI Taxonomy" id="312017"/>
    <lineage>
        <taxon>Eukaryota</taxon>
        <taxon>Sar</taxon>
        <taxon>Alveolata</taxon>
        <taxon>Ciliophora</taxon>
        <taxon>Intramacronucleata</taxon>
        <taxon>Oligohymenophorea</taxon>
        <taxon>Hymenostomatida</taxon>
        <taxon>Tetrahymenina</taxon>
        <taxon>Tetrahymenidae</taxon>
        <taxon>Tetrahymena</taxon>
    </lineage>
</organism>
<dbReference type="InterPro" id="IPR036322">
    <property type="entry name" value="WD40_repeat_dom_sf"/>
</dbReference>
<dbReference type="PROSITE" id="PS50082">
    <property type="entry name" value="WD_REPEATS_2"/>
    <property type="match status" value="2"/>
</dbReference>
<dbReference type="HOGENOM" id="CLU_322262_0_0_1"/>
<gene>
    <name evidence="6" type="ORF">TTHERM_01099060</name>
</gene>
<feature type="repeat" description="WD" evidence="3">
    <location>
        <begin position="621"/>
        <end position="655"/>
    </location>
</feature>
<dbReference type="KEGG" id="tet:TTHERM_01099060"/>
<evidence type="ECO:0000313" key="7">
    <source>
        <dbReference type="Proteomes" id="UP000009168"/>
    </source>
</evidence>
<feature type="repeat" description="WD" evidence="3">
    <location>
        <begin position="675"/>
        <end position="708"/>
    </location>
</feature>
<evidence type="ECO:0000256" key="4">
    <source>
        <dbReference type="SAM" id="Coils"/>
    </source>
</evidence>
<dbReference type="OrthoDB" id="286721at2759"/>
<dbReference type="PROSITE" id="PS50294">
    <property type="entry name" value="WD_REPEATS_REGION"/>
    <property type="match status" value="1"/>
</dbReference>
<sequence length="866" mass="97878">MITHQSSFNSSSTKKSKRASAHVSSGVNVNPFNPQLSSALIQTTFGQLSSKQLVDTHSLFCAKHNQKPIEKVCLHPQCEQDILLCTECFFDYQSHISNHREYIFGYVDFIQLCKENSLNHHDALPQDKSFNIIISELDSNMVKYKTHIRREEEKIDADFDSLIENVVNDLNDLRNKLKEKLKAHQDTYQGLCNQLREQTSSLNKEASSNHKLNNEYDVFLNNLISQKNNTINFKRLITNLKPIILKQLQQEPPKNILGLSNFQSNRSETSIANNLVGDKSHQSNTLTSSSLFNTQYSSSQSSSLSDKGVNKFQKNLKDIFSEFQSMTTYKPLYRNKGEANNIYRAYLAEHRRQYFSFLEGLSEFVALQTNPAAQANGQFNGVSNVGNVPTSIMGINNTLTNTNTLTASSFCMQSPPSKKNCKACFGSSNKKQNVVLLSSFTNFNNLYTNQTVVPTDVNNQVNNEDAIYYQNSGFSSQNVKLADKQKIATIDHLQTVNTKHSKGIFAIKVIDAETIVTASSDRSVRIYKNFVEVKEIPFQYDATCLSTLRSNELLLVGLYQCFAVVNLSDYSIVKIVNCEHESSINQLVGLNDSQTVLTVSTDPKIISFNLFNSEITHPKKYFEHRDSIYCLELFPNQKFVATAGKDRSIKVWKLNFYNNFRQNALEKLSLELSLDNAHTTDVTALKACINYDTILISGAANGDIKIWDTVLGKPLKLFRNNSGWIFNIITLERPHLANIINENRKPIIDSWKENNENMCSPKRNFGSSSKQQSNILENFQSPIRANKLTKAQVEQINNISFVTSSFDGMMKVWEASKDAPVLSQKSKNIYECYPFGGVGAYKTENKIHLVTSGNRGDNTLNIWALK</sequence>
<dbReference type="PANTHER" id="PTHR19848">
    <property type="entry name" value="WD40 REPEAT PROTEIN"/>
    <property type="match status" value="1"/>
</dbReference>
<dbReference type="SMART" id="SM00320">
    <property type="entry name" value="WD40"/>
    <property type="match status" value="5"/>
</dbReference>
<dbReference type="RefSeq" id="XP_001030322.2">
    <property type="nucleotide sequence ID" value="XM_001030322.2"/>
</dbReference>
<evidence type="ECO:0000256" key="3">
    <source>
        <dbReference type="PROSITE-ProRule" id="PRU00221"/>
    </source>
</evidence>
<evidence type="ECO:0000256" key="1">
    <source>
        <dbReference type="ARBA" id="ARBA00022574"/>
    </source>
</evidence>
<feature type="coiled-coil region" evidence="4">
    <location>
        <begin position="134"/>
        <end position="194"/>
    </location>
</feature>
<keyword evidence="2" id="KW-0677">Repeat</keyword>
<dbReference type="AlphaFoldDB" id="Q22BK7"/>
<dbReference type="Proteomes" id="UP000009168">
    <property type="component" value="Unassembled WGS sequence"/>
</dbReference>
<dbReference type="EMBL" id="GG662602">
    <property type="protein sequence ID" value="EAR82659.2"/>
    <property type="molecule type" value="Genomic_DNA"/>
</dbReference>
<dbReference type="GeneID" id="7846202"/>
<dbReference type="InterPro" id="IPR001680">
    <property type="entry name" value="WD40_rpt"/>
</dbReference>
<dbReference type="eggNOG" id="ENOG502SN65">
    <property type="taxonomic scope" value="Eukaryota"/>
</dbReference>
<feature type="compositionally biased region" description="Low complexity" evidence="5">
    <location>
        <begin position="1"/>
        <end position="13"/>
    </location>
</feature>
<dbReference type="Pfam" id="PF00400">
    <property type="entry name" value="WD40"/>
    <property type="match status" value="2"/>
</dbReference>
<dbReference type="SUPFAM" id="SSF50978">
    <property type="entry name" value="WD40 repeat-like"/>
    <property type="match status" value="1"/>
</dbReference>
<dbReference type="InParanoid" id="Q22BK7"/>
<proteinExistence type="predicted"/>
<evidence type="ECO:0000313" key="6">
    <source>
        <dbReference type="EMBL" id="EAR82659.2"/>
    </source>
</evidence>
<evidence type="ECO:0000256" key="2">
    <source>
        <dbReference type="ARBA" id="ARBA00022737"/>
    </source>
</evidence>
<dbReference type="PANTHER" id="PTHR19848:SF8">
    <property type="entry name" value="F-BOX AND WD REPEAT DOMAIN CONTAINING 7"/>
    <property type="match status" value="1"/>
</dbReference>
<keyword evidence="4" id="KW-0175">Coiled coil</keyword>
<feature type="region of interest" description="Disordered" evidence="5">
    <location>
        <begin position="1"/>
        <end position="20"/>
    </location>
</feature>
<dbReference type="Gene3D" id="2.130.10.10">
    <property type="entry name" value="YVTN repeat-like/Quinoprotein amine dehydrogenase"/>
    <property type="match status" value="1"/>
</dbReference>
<dbReference type="InterPro" id="IPR015943">
    <property type="entry name" value="WD40/YVTN_repeat-like_dom_sf"/>
</dbReference>
<name>Q22BK7_TETTS</name>
<accession>Q22BK7</accession>
<protein>
    <submittedName>
        <fullName evidence="6">WD domain, G-beta repeat protein</fullName>
    </submittedName>
</protein>